<sequence length="96" mass="11802">MYELRYLKPAERYFKKIREKGLQDAFRSALEKLSVDPFLGEQKKGDLAGIWCYDVFYNKKHYEIPYRIYEEKRQLIVVIMVGTRENFYEELKRYMN</sequence>
<evidence type="ECO:0000313" key="2">
    <source>
        <dbReference type="Proteomes" id="UP001198163"/>
    </source>
</evidence>
<comment type="caution">
    <text evidence="1">The sequence shown here is derived from an EMBL/GenBank/DDBJ whole genome shotgun (WGS) entry which is preliminary data.</text>
</comment>
<keyword evidence="2" id="KW-1185">Reference proteome</keyword>
<accession>A0AAE3EL19</accession>
<dbReference type="InterPro" id="IPR035093">
    <property type="entry name" value="RelE/ParE_toxin_dom_sf"/>
</dbReference>
<dbReference type="SUPFAM" id="SSF143011">
    <property type="entry name" value="RelE-like"/>
    <property type="match status" value="1"/>
</dbReference>
<dbReference type="EMBL" id="JAINWA010000003">
    <property type="protein sequence ID" value="MCD1655339.1"/>
    <property type="molecule type" value="Genomic_DNA"/>
</dbReference>
<name>A0AAE3EL19_9SPIR</name>
<dbReference type="AlphaFoldDB" id="A0AAE3EL19"/>
<dbReference type="Pfam" id="PF15781">
    <property type="entry name" value="ParE-like_toxin"/>
    <property type="match status" value="1"/>
</dbReference>
<gene>
    <name evidence="1" type="ORF">K7J14_11605</name>
</gene>
<proteinExistence type="predicted"/>
<dbReference type="RefSeq" id="WP_230756356.1">
    <property type="nucleotide sequence ID" value="NZ_JAINWA010000003.1"/>
</dbReference>
<reference evidence="1" key="1">
    <citation type="submission" date="2021-08" db="EMBL/GenBank/DDBJ databases">
        <title>Comparative analyses of Brucepasteria parasyntrophica and Teretinema zuelzerae.</title>
        <authorList>
            <person name="Song Y."/>
            <person name="Brune A."/>
        </authorList>
    </citation>
    <scope>NUCLEOTIDE SEQUENCE</scope>
    <source>
        <strain evidence="1">DSM 1903</strain>
    </source>
</reference>
<evidence type="ECO:0000313" key="1">
    <source>
        <dbReference type="EMBL" id="MCD1655339.1"/>
    </source>
</evidence>
<dbReference type="InterPro" id="IPR031552">
    <property type="entry name" value="ParE-like_toxin"/>
</dbReference>
<protein>
    <submittedName>
        <fullName evidence="1">Type II toxin-antitoxin system RelE/ParE family toxin</fullName>
    </submittedName>
</protein>
<dbReference type="Proteomes" id="UP001198163">
    <property type="component" value="Unassembled WGS sequence"/>
</dbReference>
<organism evidence="1 2">
    <name type="scientific">Teretinema zuelzerae</name>
    <dbReference type="NCBI Taxonomy" id="156"/>
    <lineage>
        <taxon>Bacteria</taxon>
        <taxon>Pseudomonadati</taxon>
        <taxon>Spirochaetota</taxon>
        <taxon>Spirochaetia</taxon>
        <taxon>Spirochaetales</taxon>
        <taxon>Treponemataceae</taxon>
        <taxon>Teretinema</taxon>
    </lineage>
</organism>
<dbReference type="Gene3D" id="3.30.2310.20">
    <property type="entry name" value="RelE-like"/>
    <property type="match status" value="1"/>
</dbReference>